<comment type="subcellular location">
    <subcellularLocation>
        <location evidence="10">Cell membrane</location>
        <topology evidence="10">Multi-pass membrane protein</topology>
    </subcellularLocation>
    <subcellularLocation>
        <location evidence="1">Membrane</location>
        <topology evidence="1">Multi-pass membrane protein</topology>
    </subcellularLocation>
</comment>
<keyword evidence="5 10" id="KW-0653">Protein transport</keyword>
<evidence type="ECO:0000256" key="4">
    <source>
        <dbReference type="ARBA" id="ARBA00022692"/>
    </source>
</evidence>
<keyword evidence="8 10" id="KW-0472">Membrane</keyword>
<evidence type="ECO:0000313" key="12">
    <source>
        <dbReference type="EMBL" id="PIS05421.1"/>
    </source>
</evidence>
<evidence type="ECO:0000256" key="1">
    <source>
        <dbReference type="ARBA" id="ARBA00004141"/>
    </source>
</evidence>
<feature type="transmembrane region" description="Helical" evidence="10">
    <location>
        <begin position="311"/>
        <end position="329"/>
    </location>
</feature>
<dbReference type="Proteomes" id="UP000230935">
    <property type="component" value="Unassembled WGS sequence"/>
</dbReference>
<evidence type="ECO:0000256" key="7">
    <source>
        <dbReference type="ARBA" id="ARBA00023010"/>
    </source>
</evidence>
<evidence type="ECO:0000256" key="8">
    <source>
        <dbReference type="ARBA" id="ARBA00023136"/>
    </source>
</evidence>
<evidence type="ECO:0000256" key="6">
    <source>
        <dbReference type="ARBA" id="ARBA00022989"/>
    </source>
</evidence>
<comment type="caution">
    <text evidence="12">The sequence shown here is derived from an EMBL/GenBank/DDBJ whole genome shotgun (WGS) entry which is preliminary data.</text>
</comment>
<dbReference type="GO" id="GO:0005886">
    <property type="term" value="C:plasma membrane"/>
    <property type="evidence" value="ECO:0007669"/>
    <property type="project" value="UniProtKB-SubCell"/>
</dbReference>
<evidence type="ECO:0000256" key="3">
    <source>
        <dbReference type="ARBA" id="ARBA00022448"/>
    </source>
</evidence>
<sequence length="429" mass="47067">MSVIAKLRQIWKITELRNSIFFVLGLLVIFRIAAHIPVPGINNEALQQFFSSNQLLGLVNIFSGGGLENFSIVAMGVAPYITASIIFQLLTMIVPKLEEISKDGEAGRQKINQWTRYLTIPLAFLQGYGLVALLRQSQGGIISDLSIWKLMVTLITVTAGTIFLMWIGEIISEKNIGNGISIMIFVGIVASLPQALQQTLLTYTTSDPGVLLDIVIFALIALVTIVGVVIITEGQRNIPISYARQVRGSSSYGSVNTHLPLRVNQAGVIPIIFAISFVLFPPVVAQFFANARTAWVADAANFVADIFQNQLFYGILYFLLVFGFTYFYTEVIFKPDQIAENLQKQGAFIPGIRPGKPTEEYLNYVSNRIVLFGALFLGAIAVLPLAVQQFTGIGSLTIGGTSLLIVVSVVIEIVDKVKSQLTMRDYEAY</sequence>
<dbReference type="EMBL" id="PEZZ01000007">
    <property type="protein sequence ID" value="PIS05421.1"/>
    <property type="molecule type" value="Genomic_DNA"/>
</dbReference>
<keyword evidence="7 10" id="KW-0811">Translocation</keyword>
<dbReference type="AlphaFoldDB" id="A0A2H0W4D2"/>
<keyword evidence="4 10" id="KW-0812">Transmembrane</keyword>
<dbReference type="Gene3D" id="1.10.3370.10">
    <property type="entry name" value="SecY subunit domain"/>
    <property type="match status" value="1"/>
</dbReference>
<accession>A0A2H0W4D2</accession>
<feature type="transmembrane region" description="Helical" evidence="10">
    <location>
        <begin position="72"/>
        <end position="94"/>
    </location>
</feature>
<feature type="transmembrane region" description="Helical" evidence="10">
    <location>
        <begin position="146"/>
        <end position="167"/>
    </location>
</feature>
<dbReference type="GO" id="GO:0043952">
    <property type="term" value="P:protein transport by the Sec complex"/>
    <property type="evidence" value="ECO:0007669"/>
    <property type="project" value="UniProtKB-UniRule"/>
</dbReference>
<feature type="transmembrane region" description="Helical" evidence="10">
    <location>
        <begin position="20"/>
        <end position="38"/>
    </location>
</feature>
<feature type="transmembrane region" description="Helical" evidence="10">
    <location>
        <begin position="179"/>
        <end position="196"/>
    </location>
</feature>
<keyword evidence="3 10" id="KW-0813">Transport</keyword>
<evidence type="ECO:0000256" key="5">
    <source>
        <dbReference type="ARBA" id="ARBA00022927"/>
    </source>
</evidence>
<dbReference type="InterPro" id="IPR023201">
    <property type="entry name" value="SecY_dom_sf"/>
</dbReference>
<keyword evidence="6 10" id="KW-1133">Transmembrane helix</keyword>
<reference evidence="13" key="1">
    <citation type="submission" date="2017-09" db="EMBL/GenBank/DDBJ databases">
        <title>Depth-based differentiation of microbial function through sediment-hosted aquifers and enrichment of novel symbionts in the deep terrestrial subsurface.</title>
        <authorList>
            <person name="Probst A.J."/>
            <person name="Ladd B."/>
            <person name="Jarett J.K."/>
            <person name="Geller-Mcgrath D.E."/>
            <person name="Sieber C.M.K."/>
            <person name="Emerson J.B."/>
            <person name="Anantharaman K."/>
            <person name="Thomas B.C."/>
            <person name="Malmstrom R."/>
            <person name="Stieglmeier M."/>
            <person name="Klingl A."/>
            <person name="Woyke T."/>
            <person name="Ryan C.M."/>
            <person name="Banfield J.F."/>
        </authorList>
    </citation>
    <scope>NUCLEOTIDE SEQUENCE [LARGE SCALE GENOMIC DNA]</scope>
</reference>
<feature type="transmembrane region" description="Helical" evidence="10">
    <location>
        <begin position="268"/>
        <end position="291"/>
    </location>
</feature>
<evidence type="ECO:0000256" key="10">
    <source>
        <dbReference type="HAMAP-Rule" id="MF_01465"/>
    </source>
</evidence>
<dbReference type="PANTHER" id="PTHR10906">
    <property type="entry name" value="SECY/SEC61-ALPHA FAMILY MEMBER"/>
    <property type="match status" value="1"/>
</dbReference>
<comment type="subunit">
    <text evidence="10">Component of the Sec protein translocase complex. Heterotrimer consisting of SecY, SecE and SecG subunits. The heterotrimers can form oligomers, although 1 heterotrimer is thought to be able to translocate proteins. Interacts with the ribosome. Interacts with SecDF, and other proteins may be involved. Interacts with SecA.</text>
</comment>
<dbReference type="FunFam" id="1.10.3370.10:FF:000001">
    <property type="entry name" value="Preprotein translocase subunit SecY"/>
    <property type="match status" value="1"/>
</dbReference>
<evidence type="ECO:0000256" key="11">
    <source>
        <dbReference type="RuleBase" id="RU004349"/>
    </source>
</evidence>
<organism evidence="12 13">
    <name type="scientific">Candidatus Buchananbacteria bacterium CG10_big_fil_rev_8_21_14_0_10_42_9</name>
    <dbReference type="NCBI Taxonomy" id="1974526"/>
    <lineage>
        <taxon>Bacteria</taxon>
        <taxon>Candidatus Buchananiibacteriota</taxon>
    </lineage>
</organism>
<dbReference type="PIRSF" id="PIRSF004557">
    <property type="entry name" value="SecY"/>
    <property type="match status" value="1"/>
</dbReference>
<dbReference type="GO" id="GO:0006605">
    <property type="term" value="P:protein targeting"/>
    <property type="evidence" value="ECO:0007669"/>
    <property type="project" value="UniProtKB-UniRule"/>
</dbReference>
<dbReference type="InterPro" id="IPR002208">
    <property type="entry name" value="SecY/SEC61-alpha"/>
</dbReference>
<feature type="transmembrane region" description="Helical" evidence="10">
    <location>
        <begin position="114"/>
        <end position="134"/>
    </location>
</feature>
<protein>
    <recommendedName>
        <fullName evidence="9 10">Protein translocase subunit SecY</fullName>
    </recommendedName>
</protein>
<dbReference type="HAMAP" id="MF_01465">
    <property type="entry name" value="SecY"/>
    <property type="match status" value="1"/>
</dbReference>
<dbReference type="PRINTS" id="PR00303">
    <property type="entry name" value="SECYTRNLCASE"/>
</dbReference>
<dbReference type="GO" id="GO:0065002">
    <property type="term" value="P:intracellular protein transmembrane transport"/>
    <property type="evidence" value="ECO:0007669"/>
    <property type="project" value="UniProtKB-UniRule"/>
</dbReference>
<dbReference type="InterPro" id="IPR026593">
    <property type="entry name" value="SecY"/>
</dbReference>
<dbReference type="InterPro" id="IPR030659">
    <property type="entry name" value="SecY_CS"/>
</dbReference>
<feature type="transmembrane region" description="Helical" evidence="10">
    <location>
        <begin position="369"/>
        <end position="387"/>
    </location>
</feature>
<evidence type="ECO:0000256" key="2">
    <source>
        <dbReference type="ARBA" id="ARBA00005751"/>
    </source>
</evidence>
<comment type="function">
    <text evidence="10">The central subunit of the protein translocation channel SecYEG. Consists of two halves formed by TMs 1-5 and 6-10. These two domains form a lateral gate at the front which open onto the bilayer between TMs 2 and 7, and are clamped together by SecE at the back. The channel is closed by both a pore ring composed of hydrophobic SecY resides and a short helix (helix 2A) on the extracellular side of the membrane which forms a plug. The plug probably moves laterally to allow the channel to open. The ring and the pore may move independently.</text>
</comment>
<feature type="transmembrane region" description="Helical" evidence="10">
    <location>
        <begin position="208"/>
        <end position="231"/>
    </location>
</feature>
<evidence type="ECO:0000313" key="13">
    <source>
        <dbReference type="Proteomes" id="UP000230935"/>
    </source>
</evidence>
<dbReference type="PROSITE" id="PS00755">
    <property type="entry name" value="SECY_1"/>
    <property type="match status" value="1"/>
</dbReference>
<evidence type="ECO:0000256" key="9">
    <source>
        <dbReference type="ARBA" id="ARBA00039733"/>
    </source>
</evidence>
<keyword evidence="10" id="KW-1003">Cell membrane</keyword>
<gene>
    <name evidence="10" type="primary">secY</name>
    <name evidence="12" type="ORF">COT81_01420</name>
</gene>
<proteinExistence type="inferred from homology"/>
<comment type="similarity">
    <text evidence="2 10 11">Belongs to the SecY/SEC61-alpha family.</text>
</comment>
<feature type="transmembrane region" description="Helical" evidence="10">
    <location>
        <begin position="393"/>
        <end position="414"/>
    </location>
</feature>
<dbReference type="Pfam" id="PF00344">
    <property type="entry name" value="SecY"/>
    <property type="match status" value="1"/>
</dbReference>
<name>A0A2H0W4D2_9BACT</name>
<dbReference type="SUPFAM" id="SSF103491">
    <property type="entry name" value="Preprotein translocase SecY subunit"/>
    <property type="match status" value="1"/>
</dbReference>
<dbReference type="NCBIfam" id="TIGR00967">
    <property type="entry name" value="3a0501s007"/>
    <property type="match status" value="1"/>
</dbReference>